<feature type="transmembrane region" description="Helical" evidence="1">
    <location>
        <begin position="98"/>
        <end position="116"/>
    </location>
</feature>
<keyword evidence="1" id="KW-0812">Transmembrane</keyword>
<keyword evidence="1" id="KW-0472">Membrane</keyword>
<dbReference type="PANTHER" id="PTHR42101:SF1">
    <property type="entry name" value="LOW TEMPERATURE REQUIREMENT A"/>
    <property type="match status" value="1"/>
</dbReference>
<feature type="transmembrane region" description="Helical" evidence="1">
    <location>
        <begin position="306"/>
        <end position="325"/>
    </location>
</feature>
<name>A0ABZ2XBB7_9HYPO</name>
<sequence>MATQDLQPLQKHCTLPLLKSPIASFDKRKTSGSCAESNFDHVRDCQHSCDGDTPEIERVKARSTYFARGFLRSPLAANYSSFTKNQPANNPQQFESHIGYFSLLWITWLLIALYDVRFVTDTVFERTARALHMGVMVGFAVVAPSFNPNDQNEQTMRTMSLILMVSRLGLVAEYSSILWHLRKFKKTRIPMLIQISLSLISAAIYLCISFFFRNGSSKVFIICFTKTHLMNRMTVFTAIILGDGISVMIDKVVTIVKTPYAWDSPTIGLVVASTSILYFLFLIYSDWMKEPHLPTWSQQLWTYLHFPFHLSLVLFLTAFVQFIMWTKIVNALDAINIQEVVYQTEVYTDMTSSQIQTFFTKVTEEFFKLYPVKWSTTMETVNTALASITDFPDEFWPQWVGYIKTKGASAIDEENLDSWIFVFSSIANSIENSVMGSYDVDLMQEWNEDQKKSTNQTIDVDLVTSGLEIDINTRAWERYLLVFTYGYVAAGTTIFLMVLLTVVARQKPWRTWSLIRTCINGLLAIGIALVAIIHYYPNDQADFLHSPWLLPLICLVEFIILILTHLRISARPVFFSKRVTTARGEGQHSADIAETLMDTLITTEPNKMEASRPRFQSGNSLYYD</sequence>
<feature type="transmembrane region" description="Helical" evidence="1">
    <location>
        <begin position="266"/>
        <end position="285"/>
    </location>
</feature>
<evidence type="ECO:0000313" key="2">
    <source>
        <dbReference type="EMBL" id="WZH50323.1"/>
    </source>
</evidence>
<feature type="transmembrane region" description="Helical" evidence="1">
    <location>
        <begin position="479"/>
        <end position="502"/>
    </location>
</feature>
<feature type="transmembrane region" description="Helical" evidence="1">
    <location>
        <begin position="548"/>
        <end position="568"/>
    </location>
</feature>
<dbReference type="EMBL" id="CP151267">
    <property type="protein sequence ID" value="WZH50323.1"/>
    <property type="molecule type" value="Genomic_DNA"/>
</dbReference>
<accession>A0ABZ2XBB7</accession>
<dbReference type="PANTHER" id="PTHR42101">
    <property type="entry name" value="CHROMOSOME 16, WHOLE GENOME SHOTGUN SEQUENCE"/>
    <property type="match status" value="1"/>
</dbReference>
<evidence type="ECO:0008006" key="4">
    <source>
        <dbReference type="Google" id="ProtNLM"/>
    </source>
</evidence>
<evidence type="ECO:0000313" key="3">
    <source>
        <dbReference type="Proteomes" id="UP001489902"/>
    </source>
</evidence>
<proteinExistence type="predicted"/>
<feature type="transmembrane region" description="Helical" evidence="1">
    <location>
        <begin position="128"/>
        <end position="146"/>
    </location>
</feature>
<evidence type="ECO:0000256" key="1">
    <source>
        <dbReference type="SAM" id="Phobius"/>
    </source>
</evidence>
<reference evidence="2 3" key="1">
    <citation type="submission" date="2024-04" db="EMBL/GenBank/DDBJ databases">
        <title>Complete genome sequence of Fusarium acuminatum.</title>
        <authorList>
            <person name="Lan B."/>
        </authorList>
    </citation>
    <scope>NUCLEOTIDE SEQUENCE [LARGE SCALE GENOMIC DNA]</scope>
    <source>
        <strain evidence="2">1A</strain>
    </source>
</reference>
<feature type="transmembrane region" description="Helical" evidence="1">
    <location>
        <begin position="158"/>
        <end position="179"/>
    </location>
</feature>
<protein>
    <recommendedName>
        <fullName evidence="4">Transmembrane protein</fullName>
    </recommendedName>
</protein>
<dbReference type="Proteomes" id="UP001489902">
    <property type="component" value="Chromosome 8"/>
</dbReference>
<gene>
    <name evidence="2" type="ORF">QYS62_011567</name>
</gene>
<keyword evidence="1" id="KW-1133">Transmembrane helix</keyword>
<organism evidence="2 3">
    <name type="scientific">Fusarium acuminatum</name>
    <dbReference type="NCBI Taxonomy" id="5515"/>
    <lineage>
        <taxon>Eukaryota</taxon>
        <taxon>Fungi</taxon>
        <taxon>Dikarya</taxon>
        <taxon>Ascomycota</taxon>
        <taxon>Pezizomycotina</taxon>
        <taxon>Sordariomycetes</taxon>
        <taxon>Hypocreomycetidae</taxon>
        <taxon>Hypocreales</taxon>
        <taxon>Nectriaceae</taxon>
        <taxon>Fusarium</taxon>
        <taxon>Fusarium tricinctum species complex</taxon>
    </lineage>
</organism>
<keyword evidence="3" id="KW-1185">Reference proteome</keyword>
<feature type="transmembrane region" description="Helical" evidence="1">
    <location>
        <begin position="191"/>
        <end position="212"/>
    </location>
</feature>
<feature type="transmembrane region" description="Helical" evidence="1">
    <location>
        <begin position="514"/>
        <end position="536"/>
    </location>
</feature>